<evidence type="ECO:0000256" key="5">
    <source>
        <dbReference type="ARBA" id="ARBA00023163"/>
    </source>
</evidence>
<organism evidence="10 11">
    <name type="scientific">Aspergillus keveii</name>
    <dbReference type="NCBI Taxonomy" id="714993"/>
    <lineage>
        <taxon>Eukaryota</taxon>
        <taxon>Fungi</taxon>
        <taxon>Dikarya</taxon>
        <taxon>Ascomycota</taxon>
        <taxon>Pezizomycotina</taxon>
        <taxon>Eurotiomycetes</taxon>
        <taxon>Eurotiomycetidae</taxon>
        <taxon>Eurotiales</taxon>
        <taxon>Aspergillaceae</taxon>
        <taxon>Aspergillus</taxon>
        <taxon>Aspergillus subgen. Nidulantes</taxon>
    </lineage>
</organism>
<gene>
    <name evidence="10" type="ORF">BJX66DRAFT_345271</name>
</gene>
<dbReference type="PROSITE" id="PS50048">
    <property type="entry name" value="ZN2_CY6_FUNGAL_2"/>
    <property type="match status" value="1"/>
</dbReference>
<keyword evidence="1" id="KW-0479">Metal-binding</keyword>
<keyword evidence="11" id="KW-1185">Reference proteome</keyword>
<protein>
    <recommendedName>
        <fullName evidence="7">Transcription activator of gluconeogenesis acuK</fullName>
    </recommendedName>
</protein>
<keyword evidence="3" id="KW-0805">Transcription regulation</keyword>
<accession>A0ABR4FIK1</accession>
<dbReference type="Proteomes" id="UP001610563">
    <property type="component" value="Unassembled WGS sequence"/>
</dbReference>
<dbReference type="InterPro" id="IPR050335">
    <property type="entry name" value="ERT1_acuK_gluconeogen_tf"/>
</dbReference>
<dbReference type="InterPro" id="IPR036864">
    <property type="entry name" value="Zn2-C6_fun-type_DNA-bd_sf"/>
</dbReference>
<dbReference type="PANTHER" id="PTHR47659">
    <property type="entry name" value="ZN(II)2CYS6 TRANSCRIPTION FACTOR (EUROFUNG)-RELATED"/>
    <property type="match status" value="1"/>
</dbReference>
<evidence type="ECO:0000259" key="9">
    <source>
        <dbReference type="PROSITE" id="PS50048"/>
    </source>
</evidence>
<evidence type="ECO:0000313" key="10">
    <source>
        <dbReference type="EMBL" id="KAL2783074.1"/>
    </source>
</evidence>
<evidence type="ECO:0000256" key="7">
    <source>
        <dbReference type="ARBA" id="ARBA00040750"/>
    </source>
</evidence>
<proteinExistence type="predicted"/>
<evidence type="ECO:0000256" key="1">
    <source>
        <dbReference type="ARBA" id="ARBA00022723"/>
    </source>
</evidence>
<dbReference type="EMBL" id="JBFTWV010000274">
    <property type="protein sequence ID" value="KAL2783074.1"/>
    <property type="molecule type" value="Genomic_DNA"/>
</dbReference>
<keyword evidence="5" id="KW-0804">Transcription</keyword>
<evidence type="ECO:0000256" key="3">
    <source>
        <dbReference type="ARBA" id="ARBA00023015"/>
    </source>
</evidence>
<feature type="region of interest" description="Disordered" evidence="8">
    <location>
        <begin position="78"/>
        <end position="155"/>
    </location>
</feature>
<dbReference type="SUPFAM" id="SSF57701">
    <property type="entry name" value="Zn2/Cys6 DNA-binding domain"/>
    <property type="match status" value="1"/>
</dbReference>
<keyword evidence="6" id="KW-0539">Nucleus</keyword>
<evidence type="ECO:0000256" key="6">
    <source>
        <dbReference type="ARBA" id="ARBA00023242"/>
    </source>
</evidence>
<dbReference type="PANTHER" id="PTHR47659:SF1">
    <property type="entry name" value="TRANSCRIPTION ACTIVATOR OF GLUCONEOGENESIS ERT1"/>
    <property type="match status" value="1"/>
</dbReference>
<name>A0ABR4FIK1_9EURO</name>
<dbReference type="InterPro" id="IPR001138">
    <property type="entry name" value="Zn2Cys6_DnaBD"/>
</dbReference>
<keyword evidence="2" id="KW-0862">Zinc</keyword>
<evidence type="ECO:0000256" key="2">
    <source>
        <dbReference type="ARBA" id="ARBA00022833"/>
    </source>
</evidence>
<evidence type="ECO:0000256" key="8">
    <source>
        <dbReference type="SAM" id="MobiDB-lite"/>
    </source>
</evidence>
<sequence>MNDPYLSAWTTQYTNSHIITTMSSTFEKTRPRRKARRSCMNCQRGHRTCDNQRPCEQCSKRGKQKTCIDGNHKQFKYLRDSEYQPTRGGRGSQDGTGDSSEGSSPECIDPILLHTHETRGSEKAGIERERASIPTPPRSTSTQGDSETEPRGDLLQGDEDIFEDILAELLNYDTTKPPSFLNTPGYDEHESKSDGFSISTGWSSTFFPPGLEVIGRGV</sequence>
<evidence type="ECO:0000256" key="4">
    <source>
        <dbReference type="ARBA" id="ARBA00023125"/>
    </source>
</evidence>
<evidence type="ECO:0000313" key="11">
    <source>
        <dbReference type="Proteomes" id="UP001610563"/>
    </source>
</evidence>
<reference evidence="10 11" key="1">
    <citation type="submission" date="2024-07" db="EMBL/GenBank/DDBJ databases">
        <title>Section-level genome sequencing and comparative genomics of Aspergillus sections Usti and Cavernicolus.</title>
        <authorList>
            <consortium name="Lawrence Berkeley National Laboratory"/>
            <person name="Nybo J.L."/>
            <person name="Vesth T.C."/>
            <person name="Theobald S."/>
            <person name="Frisvad J.C."/>
            <person name="Larsen T.O."/>
            <person name="Kjaerboelling I."/>
            <person name="Rothschild-Mancinelli K."/>
            <person name="Lyhne E.K."/>
            <person name="Kogle M.E."/>
            <person name="Barry K."/>
            <person name="Clum A."/>
            <person name="Na H."/>
            <person name="Ledsgaard L."/>
            <person name="Lin J."/>
            <person name="Lipzen A."/>
            <person name="Kuo A."/>
            <person name="Riley R."/>
            <person name="Mondo S."/>
            <person name="Labutti K."/>
            <person name="Haridas S."/>
            <person name="Pangalinan J."/>
            <person name="Salamov A.A."/>
            <person name="Simmons B.A."/>
            <person name="Magnuson J.K."/>
            <person name="Chen J."/>
            <person name="Drula E."/>
            <person name="Henrissat B."/>
            <person name="Wiebenga A."/>
            <person name="Lubbers R.J."/>
            <person name="Gomes A.C."/>
            <person name="Makela M.R."/>
            <person name="Stajich J."/>
            <person name="Grigoriev I.V."/>
            <person name="Mortensen U.H."/>
            <person name="De Vries R.P."/>
            <person name="Baker S.E."/>
            <person name="Andersen M.R."/>
        </authorList>
    </citation>
    <scope>NUCLEOTIDE SEQUENCE [LARGE SCALE GENOMIC DNA]</scope>
    <source>
        <strain evidence="10 11">CBS 209.92</strain>
    </source>
</reference>
<feature type="domain" description="Zn(2)-C6 fungal-type" evidence="9">
    <location>
        <begin position="38"/>
        <end position="67"/>
    </location>
</feature>
<comment type="caution">
    <text evidence="10">The sequence shown here is derived from an EMBL/GenBank/DDBJ whole genome shotgun (WGS) entry which is preliminary data.</text>
</comment>
<feature type="compositionally biased region" description="Basic and acidic residues" evidence="8">
    <location>
        <begin position="114"/>
        <end position="131"/>
    </location>
</feature>
<keyword evidence="4" id="KW-0238">DNA-binding</keyword>